<keyword evidence="2" id="KW-1185">Reference proteome</keyword>
<name>A0A9W8J624_9AGAR</name>
<dbReference type="EMBL" id="JANBPK010001048">
    <property type="protein sequence ID" value="KAJ2926713.1"/>
    <property type="molecule type" value="Genomic_DNA"/>
</dbReference>
<dbReference type="OrthoDB" id="3213671at2759"/>
<sequence>MSQASNANSAKPWTAEHELNAFNIKIKTLDPKDFFRACGLQDPPVSATVLQNVYKPDKPIDDPQERLFFDYLDSASTTGEVAMTVDLAAFLLRWFG</sequence>
<accession>A0A9W8J624</accession>
<evidence type="ECO:0000313" key="2">
    <source>
        <dbReference type="Proteomes" id="UP001140091"/>
    </source>
</evidence>
<dbReference type="AlphaFoldDB" id="A0A9W8J624"/>
<gene>
    <name evidence="1" type="ORF">H1R20_g10367</name>
</gene>
<comment type="caution">
    <text evidence="1">The sequence shown here is derived from an EMBL/GenBank/DDBJ whole genome shotgun (WGS) entry which is preliminary data.</text>
</comment>
<proteinExistence type="predicted"/>
<evidence type="ECO:0000313" key="1">
    <source>
        <dbReference type="EMBL" id="KAJ2926713.1"/>
    </source>
</evidence>
<organism evidence="1 2">
    <name type="scientific">Candolleomyces eurysporus</name>
    <dbReference type="NCBI Taxonomy" id="2828524"/>
    <lineage>
        <taxon>Eukaryota</taxon>
        <taxon>Fungi</taxon>
        <taxon>Dikarya</taxon>
        <taxon>Basidiomycota</taxon>
        <taxon>Agaricomycotina</taxon>
        <taxon>Agaricomycetes</taxon>
        <taxon>Agaricomycetidae</taxon>
        <taxon>Agaricales</taxon>
        <taxon>Agaricineae</taxon>
        <taxon>Psathyrellaceae</taxon>
        <taxon>Candolleomyces</taxon>
    </lineage>
</organism>
<feature type="non-terminal residue" evidence="1">
    <location>
        <position position="96"/>
    </location>
</feature>
<protein>
    <submittedName>
        <fullName evidence="1">Uncharacterized protein</fullName>
    </submittedName>
</protein>
<dbReference type="Proteomes" id="UP001140091">
    <property type="component" value="Unassembled WGS sequence"/>
</dbReference>
<reference evidence="1" key="1">
    <citation type="submission" date="2022-06" db="EMBL/GenBank/DDBJ databases">
        <title>Genome Sequence of Candolleomyces eurysporus.</title>
        <authorList>
            <person name="Buettner E."/>
        </authorList>
    </citation>
    <scope>NUCLEOTIDE SEQUENCE</scope>
    <source>
        <strain evidence="1">VTCC 930004</strain>
    </source>
</reference>